<protein>
    <submittedName>
        <fullName evidence="8">Glu/Leu/Phe/Val dehydrogenase</fullName>
    </submittedName>
</protein>
<evidence type="ECO:0000313" key="8">
    <source>
        <dbReference type="EMBL" id="TPD63264.1"/>
    </source>
</evidence>
<comment type="similarity">
    <text evidence="1 6">Belongs to the Glu/Leu/Phe/Val dehydrogenases family.</text>
</comment>
<dbReference type="RefSeq" id="WP_139938639.1">
    <property type="nucleotide sequence ID" value="NZ_JBHSYP010000022.1"/>
</dbReference>
<dbReference type="FunFam" id="3.40.50.10860:FF:000010">
    <property type="entry name" value="Leucine dehydrogenase"/>
    <property type="match status" value="1"/>
</dbReference>
<gene>
    <name evidence="8" type="ORF">FIV46_03455</name>
</gene>
<keyword evidence="9" id="KW-1185">Reference proteome</keyword>
<evidence type="ECO:0000259" key="7">
    <source>
        <dbReference type="SMART" id="SM00839"/>
    </source>
</evidence>
<organism evidence="8 9">
    <name type="scientific">Emcibacter nanhaiensis</name>
    <dbReference type="NCBI Taxonomy" id="1505037"/>
    <lineage>
        <taxon>Bacteria</taxon>
        <taxon>Pseudomonadati</taxon>
        <taxon>Pseudomonadota</taxon>
        <taxon>Alphaproteobacteria</taxon>
        <taxon>Emcibacterales</taxon>
        <taxon>Emcibacteraceae</taxon>
        <taxon>Emcibacter</taxon>
    </lineage>
</organism>
<dbReference type="GO" id="GO:0016639">
    <property type="term" value="F:oxidoreductase activity, acting on the CH-NH2 group of donors, NAD or NADP as acceptor"/>
    <property type="evidence" value="ECO:0007669"/>
    <property type="project" value="InterPro"/>
</dbReference>
<evidence type="ECO:0000256" key="2">
    <source>
        <dbReference type="ARBA" id="ARBA00023002"/>
    </source>
</evidence>
<keyword evidence="3 5" id="KW-0520">NAD</keyword>
<dbReference type="EMBL" id="VFIY01000004">
    <property type="protein sequence ID" value="TPD63264.1"/>
    <property type="molecule type" value="Genomic_DNA"/>
</dbReference>
<dbReference type="Gene3D" id="3.40.50.720">
    <property type="entry name" value="NAD(P)-binding Rossmann-like Domain"/>
    <property type="match status" value="1"/>
</dbReference>
<dbReference type="OrthoDB" id="9803297at2"/>
<evidence type="ECO:0000256" key="3">
    <source>
        <dbReference type="ARBA" id="ARBA00023027"/>
    </source>
</evidence>
<feature type="active site" description="Proton donor/acceptor" evidence="4">
    <location>
        <position position="78"/>
    </location>
</feature>
<dbReference type="InterPro" id="IPR046346">
    <property type="entry name" value="Aminoacid_DH-like_N_sf"/>
</dbReference>
<dbReference type="SUPFAM" id="SSF53223">
    <property type="entry name" value="Aminoacid dehydrogenase-like, N-terminal domain"/>
    <property type="match status" value="1"/>
</dbReference>
<dbReference type="InterPro" id="IPR016211">
    <property type="entry name" value="Glu/Phe/Leu/Val/Trp_DH_bac/arc"/>
</dbReference>
<dbReference type="InterPro" id="IPR006095">
    <property type="entry name" value="Glu/Leu/Phe/Val/Trp_DH"/>
</dbReference>
<dbReference type="PANTHER" id="PTHR42722:SF1">
    <property type="entry name" value="VALINE DEHYDROGENASE"/>
    <property type="match status" value="1"/>
</dbReference>
<dbReference type="GO" id="GO:0000166">
    <property type="term" value="F:nucleotide binding"/>
    <property type="evidence" value="ECO:0007669"/>
    <property type="project" value="UniProtKB-KW"/>
</dbReference>
<dbReference type="PROSITE" id="PS00074">
    <property type="entry name" value="GLFV_DEHYDROGENASE"/>
    <property type="match status" value="1"/>
</dbReference>
<evidence type="ECO:0000256" key="1">
    <source>
        <dbReference type="ARBA" id="ARBA00006382"/>
    </source>
</evidence>
<dbReference type="Pfam" id="PF00208">
    <property type="entry name" value="ELFV_dehydrog"/>
    <property type="match status" value="2"/>
</dbReference>
<evidence type="ECO:0000256" key="6">
    <source>
        <dbReference type="RuleBase" id="RU004417"/>
    </source>
</evidence>
<sequence length="355" mass="38252">MIEANQFKGHEQLVYLHDKETGMKAIIAMHDTTLGPAAGGCRMWPYDNEMDAIADVLRLSRGMSYKNAVAGLDLGGGKSVIIGNPHSDKSEEMFRAFGRMVESLGGKYIAAEDVGISVEDMETVARETSHVIGLSEGEHASGDPSPFTAEGVFNGIRAAVKYKLGKEDMDGMTVAVQGLGHVGYYLCRFLHEAGAKLVVSDIHQPSIDRAVAEFGATVVAPAEILSVDCDVLAPCALGAVLNDDTIPTLKTAIVAGAANNQLARDEHGRMLKERGILYAPDYVINAGGIINVSAEARGKYDVDWVREKVSNIYNTLMTIYRRSDEENRPTNVIADELAEEIIEAGRVRNRAGKAA</sequence>
<keyword evidence="5" id="KW-0547">Nucleotide-binding</keyword>
<dbReference type="PANTHER" id="PTHR42722">
    <property type="entry name" value="LEUCINE DEHYDROGENASE"/>
    <property type="match status" value="1"/>
</dbReference>
<dbReference type="GO" id="GO:0006520">
    <property type="term" value="P:amino acid metabolic process"/>
    <property type="evidence" value="ECO:0007669"/>
    <property type="project" value="InterPro"/>
</dbReference>
<dbReference type="InterPro" id="IPR006096">
    <property type="entry name" value="Glu/Leu/Phe/Val/Trp_DH_C"/>
</dbReference>
<dbReference type="Proteomes" id="UP000319148">
    <property type="component" value="Unassembled WGS sequence"/>
</dbReference>
<dbReference type="Pfam" id="PF02812">
    <property type="entry name" value="ELFV_dehydrog_N"/>
    <property type="match status" value="1"/>
</dbReference>
<reference evidence="9" key="1">
    <citation type="submission" date="2019-06" db="EMBL/GenBank/DDBJ databases">
        <title>The complete genome of Emcibacter congregatus ZYLT.</title>
        <authorList>
            <person name="Zhao Z."/>
        </authorList>
    </citation>
    <scope>NUCLEOTIDE SEQUENCE [LARGE SCALE GENOMIC DNA]</scope>
    <source>
        <strain evidence="9">MCCC 1A06723</strain>
    </source>
</reference>
<dbReference type="AlphaFoldDB" id="A0A501PTF5"/>
<evidence type="ECO:0000313" key="9">
    <source>
        <dbReference type="Proteomes" id="UP000319148"/>
    </source>
</evidence>
<feature type="domain" description="Glutamate/phenylalanine/leucine/valine/L-tryptophan dehydrogenase C-terminal" evidence="7">
    <location>
        <begin position="142"/>
        <end position="350"/>
    </location>
</feature>
<dbReference type="InterPro" id="IPR036291">
    <property type="entry name" value="NAD(P)-bd_dom_sf"/>
</dbReference>
<name>A0A501PTF5_9PROT</name>
<dbReference type="InterPro" id="IPR006097">
    <property type="entry name" value="Glu/Leu/Phe/Val/Trp_DH_dimer"/>
</dbReference>
<comment type="caution">
    <text evidence="8">The sequence shown here is derived from an EMBL/GenBank/DDBJ whole genome shotgun (WGS) entry which is preliminary data.</text>
</comment>
<dbReference type="Gene3D" id="3.40.50.10860">
    <property type="entry name" value="Leucine Dehydrogenase, chain A, domain 1"/>
    <property type="match status" value="1"/>
</dbReference>
<dbReference type="PIRSF" id="PIRSF000188">
    <property type="entry name" value="Phe_leu_dh"/>
    <property type="match status" value="1"/>
</dbReference>
<dbReference type="CDD" id="cd01075">
    <property type="entry name" value="NAD_bind_Leu_Phe_Val_DH"/>
    <property type="match status" value="1"/>
</dbReference>
<accession>A0A501PTF5</accession>
<proteinExistence type="inferred from homology"/>
<dbReference type="PRINTS" id="PR00082">
    <property type="entry name" value="GLFDHDRGNASE"/>
</dbReference>
<dbReference type="SMART" id="SM00839">
    <property type="entry name" value="ELFV_dehydrog"/>
    <property type="match status" value="1"/>
</dbReference>
<evidence type="ECO:0000256" key="5">
    <source>
        <dbReference type="PIRSR" id="PIRSR000188-2"/>
    </source>
</evidence>
<dbReference type="InterPro" id="IPR033524">
    <property type="entry name" value="Glu/Leu/Phe/Val_DH_AS"/>
</dbReference>
<keyword evidence="2 6" id="KW-0560">Oxidoreductase</keyword>
<feature type="binding site" evidence="5">
    <location>
        <begin position="178"/>
        <end position="183"/>
    </location>
    <ligand>
        <name>NAD(+)</name>
        <dbReference type="ChEBI" id="CHEBI:57540"/>
    </ligand>
</feature>
<evidence type="ECO:0000256" key="4">
    <source>
        <dbReference type="PIRSR" id="PIRSR000188-1"/>
    </source>
</evidence>
<dbReference type="SUPFAM" id="SSF51735">
    <property type="entry name" value="NAD(P)-binding Rossmann-fold domains"/>
    <property type="match status" value="1"/>
</dbReference>